<accession>A0AAV7NL82</accession>
<dbReference type="AlphaFoldDB" id="A0AAV7NL82"/>
<dbReference type="EMBL" id="JANPWB010000012">
    <property type="protein sequence ID" value="KAJ1116843.1"/>
    <property type="molecule type" value="Genomic_DNA"/>
</dbReference>
<feature type="region of interest" description="Disordered" evidence="1">
    <location>
        <begin position="46"/>
        <end position="71"/>
    </location>
</feature>
<organism evidence="2 3">
    <name type="scientific">Pleurodeles waltl</name>
    <name type="common">Iberian ribbed newt</name>
    <dbReference type="NCBI Taxonomy" id="8319"/>
    <lineage>
        <taxon>Eukaryota</taxon>
        <taxon>Metazoa</taxon>
        <taxon>Chordata</taxon>
        <taxon>Craniata</taxon>
        <taxon>Vertebrata</taxon>
        <taxon>Euteleostomi</taxon>
        <taxon>Amphibia</taxon>
        <taxon>Batrachia</taxon>
        <taxon>Caudata</taxon>
        <taxon>Salamandroidea</taxon>
        <taxon>Salamandridae</taxon>
        <taxon>Pleurodelinae</taxon>
        <taxon>Pleurodeles</taxon>
    </lineage>
</organism>
<gene>
    <name evidence="2" type="ORF">NDU88_005048</name>
</gene>
<reference evidence="2" key="1">
    <citation type="journal article" date="2022" name="bioRxiv">
        <title>Sequencing and chromosome-scale assembly of the giantPleurodeles waltlgenome.</title>
        <authorList>
            <person name="Brown T."/>
            <person name="Elewa A."/>
            <person name="Iarovenko S."/>
            <person name="Subramanian E."/>
            <person name="Araus A.J."/>
            <person name="Petzold A."/>
            <person name="Susuki M."/>
            <person name="Suzuki K.-i.T."/>
            <person name="Hayashi T."/>
            <person name="Toyoda A."/>
            <person name="Oliveira C."/>
            <person name="Osipova E."/>
            <person name="Leigh N.D."/>
            <person name="Simon A."/>
            <person name="Yun M.H."/>
        </authorList>
    </citation>
    <scope>NUCLEOTIDE SEQUENCE</scope>
    <source>
        <strain evidence="2">20211129_DDA</strain>
        <tissue evidence="2">Liver</tissue>
    </source>
</reference>
<sequence>MLPLIKRATNVCQAESRGGNRDSELRSGERQSTYLVQVLWPGGNLHRSVVPEDWRNPGRDAKVRTPPEAED</sequence>
<feature type="compositionally biased region" description="Basic and acidic residues" evidence="1">
    <location>
        <begin position="49"/>
        <end position="71"/>
    </location>
</feature>
<evidence type="ECO:0000313" key="2">
    <source>
        <dbReference type="EMBL" id="KAJ1116843.1"/>
    </source>
</evidence>
<feature type="compositionally biased region" description="Basic and acidic residues" evidence="1">
    <location>
        <begin position="18"/>
        <end position="29"/>
    </location>
</feature>
<keyword evidence="3" id="KW-1185">Reference proteome</keyword>
<name>A0AAV7NL82_PLEWA</name>
<evidence type="ECO:0000313" key="3">
    <source>
        <dbReference type="Proteomes" id="UP001066276"/>
    </source>
</evidence>
<feature type="region of interest" description="Disordered" evidence="1">
    <location>
        <begin position="1"/>
        <end position="29"/>
    </location>
</feature>
<comment type="caution">
    <text evidence="2">The sequence shown here is derived from an EMBL/GenBank/DDBJ whole genome shotgun (WGS) entry which is preliminary data.</text>
</comment>
<protein>
    <submittedName>
        <fullName evidence="2">Uncharacterized protein</fullName>
    </submittedName>
</protein>
<dbReference type="Proteomes" id="UP001066276">
    <property type="component" value="Chromosome 8"/>
</dbReference>
<proteinExistence type="predicted"/>
<evidence type="ECO:0000256" key="1">
    <source>
        <dbReference type="SAM" id="MobiDB-lite"/>
    </source>
</evidence>